<dbReference type="Proteomes" id="UP000242414">
    <property type="component" value="Unassembled WGS sequence"/>
</dbReference>
<accession>A0A1X0RIN9</accession>
<gene>
    <name evidence="1" type="ORF">BCV72DRAFT_318031</name>
</gene>
<name>A0A1X0RIN9_RHIZD</name>
<proteinExistence type="predicted"/>
<dbReference type="OrthoDB" id="2370938at2759"/>
<dbReference type="VEuPathDB" id="FungiDB:BCV72DRAFT_318031"/>
<dbReference type="EMBL" id="KV921854">
    <property type="protein sequence ID" value="ORE11869.1"/>
    <property type="molecule type" value="Genomic_DNA"/>
</dbReference>
<sequence length="84" mass="9575">MDAAEVKLRTLQLPKNEKKFAKVIAAFVNKLLLVSFDEDFNEFEQSSRIVDPFLSGLLGDSDQGIYLRWTNGPTLEAKHLFNNM</sequence>
<protein>
    <submittedName>
        <fullName evidence="1">Uncharacterized protein</fullName>
    </submittedName>
</protein>
<evidence type="ECO:0000313" key="1">
    <source>
        <dbReference type="EMBL" id="ORE11869.1"/>
    </source>
</evidence>
<dbReference type="AlphaFoldDB" id="A0A1X0RIN9"/>
<organism evidence="1">
    <name type="scientific">Rhizopus microsporus var. microsporus</name>
    <dbReference type="NCBI Taxonomy" id="86635"/>
    <lineage>
        <taxon>Eukaryota</taxon>
        <taxon>Fungi</taxon>
        <taxon>Fungi incertae sedis</taxon>
        <taxon>Mucoromycota</taxon>
        <taxon>Mucoromycotina</taxon>
        <taxon>Mucoromycetes</taxon>
        <taxon>Mucorales</taxon>
        <taxon>Mucorineae</taxon>
        <taxon>Rhizopodaceae</taxon>
        <taxon>Rhizopus</taxon>
    </lineage>
</organism>
<reference evidence="1" key="1">
    <citation type="journal article" date="2016" name="Proc. Natl. Acad. Sci. U.S.A.">
        <title>Lipid metabolic changes in an early divergent fungus govern the establishment of a mutualistic symbiosis with endobacteria.</title>
        <authorList>
            <person name="Lastovetsky O.A."/>
            <person name="Gaspar M.L."/>
            <person name="Mondo S.J."/>
            <person name="LaButti K.M."/>
            <person name="Sandor L."/>
            <person name="Grigoriev I.V."/>
            <person name="Henry S.A."/>
            <person name="Pawlowska T.E."/>
        </authorList>
    </citation>
    <scope>NUCLEOTIDE SEQUENCE [LARGE SCALE GENOMIC DNA]</scope>
    <source>
        <strain evidence="1">ATCC 52814</strain>
    </source>
</reference>